<evidence type="ECO:0000313" key="3">
    <source>
        <dbReference type="EMBL" id="SDS47222.1"/>
    </source>
</evidence>
<dbReference type="RefSeq" id="WP_092653911.1">
    <property type="nucleotide sequence ID" value="NZ_LT629732.1"/>
</dbReference>
<dbReference type="SUPFAM" id="SSF82693">
    <property type="entry name" value="Multidrug efflux transporter AcrB pore domain, PN1, PN2, PC1 and PC2 subdomains"/>
    <property type="match status" value="3"/>
</dbReference>
<dbReference type="STRING" id="117157.SAMN04489717_2801"/>
<keyword evidence="4" id="KW-1185">Reference proteome</keyword>
<dbReference type="PANTHER" id="PTHR32063:SF0">
    <property type="entry name" value="SWARMING MOTILITY PROTEIN SWRC"/>
    <property type="match status" value="1"/>
</dbReference>
<keyword evidence="2" id="KW-1133">Transmembrane helix</keyword>
<feature type="transmembrane region" description="Helical" evidence="2">
    <location>
        <begin position="1056"/>
        <end position="1081"/>
    </location>
</feature>
<feature type="transmembrane region" description="Helical" evidence="2">
    <location>
        <begin position="454"/>
        <end position="478"/>
    </location>
</feature>
<feature type="transmembrane region" description="Helical" evidence="2">
    <location>
        <begin position="428"/>
        <end position="448"/>
    </location>
</feature>
<feature type="transmembrane region" description="Helical" evidence="2">
    <location>
        <begin position="531"/>
        <end position="558"/>
    </location>
</feature>
<feature type="compositionally biased region" description="Low complexity" evidence="1">
    <location>
        <begin position="282"/>
        <end position="293"/>
    </location>
</feature>
<dbReference type="Proteomes" id="UP000198983">
    <property type="component" value="Chromosome I"/>
</dbReference>
<feature type="region of interest" description="Disordered" evidence="1">
    <location>
        <begin position="1086"/>
        <end position="1181"/>
    </location>
</feature>
<dbReference type="Gene3D" id="1.20.1640.10">
    <property type="entry name" value="Multidrug efflux transporter AcrB transmembrane domain"/>
    <property type="match status" value="2"/>
</dbReference>
<feature type="region of interest" description="Disordered" evidence="1">
    <location>
        <begin position="253"/>
        <end position="321"/>
    </location>
</feature>
<name>A0A1H1SH02_9ACTN</name>
<evidence type="ECO:0000256" key="1">
    <source>
        <dbReference type="SAM" id="MobiDB-lite"/>
    </source>
</evidence>
<feature type="compositionally biased region" description="Basic and acidic residues" evidence="1">
    <location>
        <begin position="1093"/>
        <end position="1108"/>
    </location>
</feature>
<dbReference type="SUPFAM" id="SSF82714">
    <property type="entry name" value="Multidrug efflux transporter AcrB TolC docking domain, DN and DC subdomains"/>
    <property type="match status" value="2"/>
</dbReference>
<dbReference type="GO" id="GO:0042910">
    <property type="term" value="F:xenobiotic transmembrane transporter activity"/>
    <property type="evidence" value="ECO:0007669"/>
    <property type="project" value="TreeGrafter"/>
</dbReference>
<feature type="transmembrane region" description="Helical" evidence="2">
    <location>
        <begin position="1023"/>
        <end position="1044"/>
    </location>
</feature>
<dbReference type="GO" id="GO:0005886">
    <property type="term" value="C:plasma membrane"/>
    <property type="evidence" value="ECO:0007669"/>
    <property type="project" value="TreeGrafter"/>
</dbReference>
<feature type="transmembrane region" description="Helical" evidence="2">
    <location>
        <begin position="951"/>
        <end position="971"/>
    </location>
</feature>
<feature type="transmembrane region" description="Helical" evidence="2">
    <location>
        <begin position="499"/>
        <end position="519"/>
    </location>
</feature>
<dbReference type="Gene3D" id="3.30.70.1430">
    <property type="entry name" value="Multidrug efflux transporter AcrB pore domain"/>
    <property type="match status" value="2"/>
</dbReference>
<feature type="transmembrane region" description="Helical" evidence="2">
    <location>
        <begin position="399"/>
        <end position="421"/>
    </location>
</feature>
<keyword evidence="2" id="KW-0812">Transmembrane</keyword>
<sequence>MSRLARLSLAYRSLVALVSIAILGFGLVATGALKQELIPSLEIPGAYISTVYPGASPEIVEREVTKPIESAVAGVDGLDKTTSTSSDGFSLVQADFTYGTDIGRAVQNIQQSINRLSGQLPDDVQPTVQAGSFNDLPVVLLAVSSDQSQQDLARALDDRVVPELDKLTDVRQVMVTGERDRQVSVTVDDKKLADRGVSLQGVIGALQANGVNVPGGQFDSGDRSLSVSVGSPFTSVADLRNLPVLPGAGTAGAGTGSGTGGSAGAGGAGQSSAGQAGGGSTSGSASGSPSGSASGSGTGSRTGSAGSPGGAGQAAPAAPTPVRLSDVATVEETLAPTSSITRTNGRPTLGIAVTKTAEGNTVAVSHAVQDRLDELRTSIGGDAKLTVVFDQAPFIEESIHGLTTEGAIGLLFAVLVILVFLLSLRSTLVTAVSIPFSLLVAMLGLYAGGYSLNILTLGALTVAIGRVVDDSIVVLENIKRHLGYGEDKLRAILDAVREVAGAVTASTVTTVGVFAPIAFVGGQVGELFRPFAVTVSIALAASLLVSLTIIPVLAYWFLRRPSVDPADEARVRAEAVAKERRNPLQRAYIPVISWTTRHKVITLLVGVLVFAGTIGAAPLLKTNFLDDSGQNTVTVNQAMPVSSSLAATDTAAKKVEKVIAGLDGVKSYQTTVGTAEFGSFSTGGRTNQATFSLTTKDDIDQTVFRDRLRKDLDRLTGVGTLTVEGAQSGPPGSSNLEVEVSAPTTEALRTAAEQVEKAVRGVDGASDVTNNLSSERPTVQVEVDRAKAAAAGLSEAQIGQAVRQAFEGQQAGTVTLDSEQSDVMVYAGSTPRDLASMRRLPLPTPLGTTVRLDSVAKVSEVAKAAQLTRTDGRRTATISATPNTSNVGKVSSDLDAALSKLKLTGGATYKLGGVSSEQSDAFGQLGVAMLAAIAIVFLVMVATFRSIVQPLILLVSVPFAATGALALLLATDTALGVPALIGMLMLVGIVVTNAIVLIDLINQYRDRGMSVREAVIEGGRRRLRPILMTALATICALVPMSLGLTGGGVFISQPLAIVVIGGLVSSTLLTLVLVPTLYTLVEEFKERRRRRRGSDTREGDVARQDGTPRRNGAHAGQARAGEYADAGGHVRSTHAAAHHHAAHSHVAGPDEHVGEHGEDTDAHLNGVPAPSRTGNGSSAPAATVGGAAGAVAGSAVTTVNANRPPSADGVGPGEPVRVQVEVVVRTVPSEPDTRPPAADD</sequence>
<organism evidence="3 4">
    <name type="scientific">Actinopolymorpha singaporensis</name>
    <dbReference type="NCBI Taxonomy" id="117157"/>
    <lineage>
        <taxon>Bacteria</taxon>
        <taxon>Bacillati</taxon>
        <taxon>Actinomycetota</taxon>
        <taxon>Actinomycetes</taxon>
        <taxon>Propionibacteriales</taxon>
        <taxon>Actinopolymorphaceae</taxon>
        <taxon>Actinopolymorpha</taxon>
    </lineage>
</organism>
<dbReference type="Gene3D" id="3.30.2090.10">
    <property type="entry name" value="Multidrug efflux transporter AcrB TolC docking domain, DN and DC subdomains"/>
    <property type="match status" value="2"/>
</dbReference>
<accession>A0A1H1SH02</accession>
<dbReference type="InterPro" id="IPR001036">
    <property type="entry name" value="Acrflvin-R"/>
</dbReference>
<evidence type="ECO:0000313" key="4">
    <source>
        <dbReference type="Proteomes" id="UP000198983"/>
    </source>
</evidence>
<dbReference type="Pfam" id="PF00873">
    <property type="entry name" value="ACR_tran"/>
    <property type="match status" value="2"/>
</dbReference>
<keyword evidence="2" id="KW-0472">Membrane</keyword>
<feature type="transmembrane region" description="Helical" evidence="2">
    <location>
        <begin position="925"/>
        <end position="944"/>
    </location>
</feature>
<feature type="transmembrane region" description="Helical" evidence="2">
    <location>
        <begin position="977"/>
        <end position="1002"/>
    </location>
</feature>
<dbReference type="InterPro" id="IPR027463">
    <property type="entry name" value="AcrB_DN_DC_subdom"/>
</dbReference>
<gene>
    <name evidence="3" type="ORF">SAMN04489717_2801</name>
</gene>
<feature type="compositionally biased region" description="Basic and acidic residues" evidence="1">
    <location>
        <begin position="1148"/>
        <end position="1162"/>
    </location>
</feature>
<feature type="transmembrane region" description="Helical" evidence="2">
    <location>
        <begin position="600"/>
        <end position="620"/>
    </location>
</feature>
<evidence type="ECO:0000256" key="2">
    <source>
        <dbReference type="SAM" id="Phobius"/>
    </source>
</evidence>
<dbReference type="EMBL" id="LT629732">
    <property type="protein sequence ID" value="SDS47222.1"/>
    <property type="molecule type" value="Genomic_DNA"/>
</dbReference>
<proteinExistence type="predicted"/>
<reference evidence="3 4" key="1">
    <citation type="submission" date="2016-10" db="EMBL/GenBank/DDBJ databases">
        <authorList>
            <person name="de Groot N.N."/>
        </authorList>
    </citation>
    <scope>NUCLEOTIDE SEQUENCE [LARGE SCALE GENOMIC DNA]</scope>
    <source>
        <strain evidence="3 4">DSM 22024</strain>
    </source>
</reference>
<protein>
    <submittedName>
        <fullName evidence="3">Hydrophobic/amphiphilic exporter-1, HAE1 family</fullName>
    </submittedName>
</protein>
<dbReference type="AlphaFoldDB" id="A0A1H1SH02"/>
<dbReference type="PANTHER" id="PTHR32063">
    <property type="match status" value="1"/>
</dbReference>
<feature type="compositionally biased region" description="Gly residues" evidence="1">
    <location>
        <begin position="253"/>
        <end position="281"/>
    </location>
</feature>
<dbReference type="SUPFAM" id="SSF82866">
    <property type="entry name" value="Multidrug efflux transporter AcrB transmembrane domain"/>
    <property type="match status" value="2"/>
</dbReference>
<feature type="compositionally biased region" description="Gly residues" evidence="1">
    <location>
        <begin position="294"/>
        <end position="312"/>
    </location>
</feature>